<keyword evidence="3 9" id="KW-0963">Cytoplasm</keyword>
<keyword evidence="8 9" id="KW-0342">GTP-binding</keyword>
<comment type="cofactor">
    <cofactor evidence="1 9">
        <name>Mg(2+)</name>
        <dbReference type="ChEBI" id="CHEBI:18420"/>
    </cofactor>
</comment>
<dbReference type="PROSITE" id="PS51883">
    <property type="entry name" value="OBG"/>
    <property type="match status" value="1"/>
</dbReference>
<evidence type="ECO:0000256" key="6">
    <source>
        <dbReference type="ARBA" id="ARBA00022801"/>
    </source>
</evidence>
<evidence type="ECO:0000256" key="3">
    <source>
        <dbReference type="ARBA" id="ARBA00022490"/>
    </source>
</evidence>
<evidence type="ECO:0000259" key="10">
    <source>
        <dbReference type="PROSITE" id="PS51710"/>
    </source>
</evidence>
<dbReference type="Pfam" id="PF01926">
    <property type="entry name" value="MMR_HSR1"/>
    <property type="match status" value="1"/>
</dbReference>
<feature type="binding site" evidence="9">
    <location>
        <begin position="282"/>
        <end position="285"/>
    </location>
    <ligand>
        <name>GTP</name>
        <dbReference type="ChEBI" id="CHEBI:37565"/>
    </ligand>
</feature>
<dbReference type="NCBIfam" id="NF008956">
    <property type="entry name" value="PRK12299.1"/>
    <property type="match status" value="1"/>
</dbReference>
<feature type="domain" description="OBG-type G" evidence="10">
    <location>
        <begin position="159"/>
        <end position="332"/>
    </location>
</feature>
<dbReference type="Gene3D" id="3.40.50.300">
    <property type="entry name" value="P-loop containing nucleotide triphosphate hydrolases"/>
    <property type="match status" value="1"/>
</dbReference>
<evidence type="ECO:0000313" key="13">
    <source>
        <dbReference type="EMBL" id="MBC5708933.1"/>
    </source>
</evidence>
<comment type="similarity">
    <text evidence="2 9">Belongs to the TRAFAC class OBG-HflX-like GTPase superfamily. OBG GTPase family.</text>
</comment>
<dbReference type="PROSITE" id="PS51881">
    <property type="entry name" value="OCT"/>
    <property type="match status" value="1"/>
</dbReference>
<dbReference type="NCBIfam" id="NF008955">
    <property type="entry name" value="PRK12297.1"/>
    <property type="match status" value="1"/>
</dbReference>
<dbReference type="PROSITE" id="PS51710">
    <property type="entry name" value="G_OBG"/>
    <property type="match status" value="1"/>
</dbReference>
<gene>
    <name evidence="13" type="primary">obgE</name>
    <name evidence="9" type="synonym">obg</name>
    <name evidence="13" type="ORF">H8S75_13315</name>
</gene>
<organism evidence="13 14">
    <name type="scientific">Hungatella hominis</name>
    <dbReference type="NCBI Taxonomy" id="2763050"/>
    <lineage>
        <taxon>Bacteria</taxon>
        <taxon>Bacillati</taxon>
        <taxon>Bacillota</taxon>
        <taxon>Clostridia</taxon>
        <taxon>Lachnospirales</taxon>
        <taxon>Lachnospiraceae</taxon>
        <taxon>Hungatella</taxon>
    </lineage>
</organism>
<dbReference type="InterPro" id="IPR045086">
    <property type="entry name" value="OBG_GTPase"/>
</dbReference>
<dbReference type="InterPro" id="IPR014100">
    <property type="entry name" value="GTP-bd_Obg/CgtA"/>
</dbReference>
<feature type="domain" description="OCT" evidence="11">
    <location>
        <begin position="349"/>
        <end position="427"/>
    </location>
</feature>
<feature type="binding site" evidence="9">
    <location>
        <position position="172"/>
    </location>
    <ligand>
        <name>Mg(2+)</name>
        <dbReference type="ChEBI" id="CHEBI:18420"/>
    </ligand>
</feature>
<dbReference type="InterPro" id="IPR006073">
    <property type="entry name" value="GTP-bd"/>
</dbReference>
<keyword evidence="4 9" id="KW-0479">Metal-binding</keyword>
<dbReference type="Proteomes" id="UP000634672">
    <property type="component" value="Unassembled WGS sequence"/>
</dbReference>
<dbReference type="InterPro" id="IPR006074">
    <property type="entry name" value="GTP1-OBG_CS"/>
</dbReference>
<feature type="domain" description="Obg" evidence="12">
    <location>
        <begin position="1"/>
        <end position="158"/>
    </location>
</feature>
<evidence type="ECO:0000256" key="7">
    <source>
        <dbReference type="ARBA" id="ARBA00022842"/>
    </source>
</evidence>
<reference evidence="13 14" key="1">
    <citation type="submission" date="2020-08" db="EMBL/GenBank/DDBJ databases">
        <title>Genome public.</title>
        <authorList>
            <person name="Liu C."/>
            <person name="Sun Q."/>
        </authorList>
    </citation>
    <scope>NUCLEOTIDE SEQUENCE [LARGE SCALE GENOMIC DNA]</scope>
    <source>
        <strain evidence="13 14">NSJ-66</strain>
    </source>
</reference>
<dbReference type="InterPro" id="IPR031167">
    <property type="entry name" value="G_OBG"/>
</dbReference>
<feature type="binding site" evidence="9">
    <location>
        <begin position="212"/>
        <end position="215"/>
    </location>
    <ligand>
        <name>GTP</name>
        <dbReference type="ChEBI" id="CHEBI:37565"/>
    </ligand>
</feature>
<dbReference type="NCBIfam" id="TIGR03595">
    <property type="entry name" value="Obg_CgtA_exten"/>
    <property type="match status" value="1"/>
</dbReference>
<evidence type="ECO:0000256" key="5">
    <source>
        <dbReference type="ARBA" id="ARBA00022741"/>
    </source>
</evidence>
<dbReference type="Gene3D" id="2.70.210.12">
    <property type="entry name" value="GTP1/OBG domain"/>
    <property type="match status" value="1"/>
</dbReference>
<dbReference type="PRINTS" id="PR00326">
    <property type="entry name" value="GTP1OBG"/>
</dbReference>
<dbReference type="PANTHER" id="PTHR11702:SF31">
    <property type="entry name" value="MITOCHONDRIAL RIBOSOME-ASSOCIATED GTPASE 2"/>
    <property type="match status" value="1"/>
</dbReference>
<dbReference type="RefSeq" id="WP_187022042.1">
    <property type="nucleotide sequence ID" value="NZ_JACOPB010000005.1"/>
</dbReference>
<feature type="binding site" evidence="9">
    <location>
        <position position="192"/>
    </location>
    <ligand>
        <name>Mg(2+)</name>
        <dbReference type="ChEBI" id="CHEBI:18420"/>
    </ligand>
</feature>
<comment type="caution">
    <text evidence="13">The sequence shown here is derived from an EMBL/GenBank/DDBJ whole genome shotgun (WGS) entry which is preliminary data.</text>
</comment>
<dbReference type="NCBIfam" id="NF008954">
    <property type="entry name" value="PRK12296.1"/>
    <property type="match status" value="1"/>
</dbReference>
<evidence type="ECO:0000313" key="14">
    <source>
        <dbReference type="Proteomes" id="UP000634672"/>
    </source>
</evidence>
<dbReference type="SUPFAM" id="SSF52540">
    <property type="entry name" value="P-loop containing nucleoside triphosphate hydrolases"/>
    <property type="match status" value="1"/>
</dbReference>
<keyword evidence="5 9" id="KW-0547">Nucleotide-binding</keyword>
<dbReference type="InterPro" id="IPR015349">
    <property type="entry name" value="OCT_dom"/>
</dbReference>
<dbReference type="NCBIfam" id="TIGR02729">
    <property type="entry name" value="Obg_CgtA"/>
    <property type="match status" value="1"/>
</dbReference>
<dbReference type="PANTHER" id="PTHR11702">
    <property type="entry name" value="DEVELOPMENTALLY REGULATED GTP-BINDING PROTEIN-RELATED"/>
    <property type="match status" value="1"/>
</dbReference>
<evidence type="ECO:0000256" key="1">
    <source>
        <dbReference type="ARBA" id="ARBA00001946"/>
    </source>
</evidence>
<evidence type="ECO:0000256" key="2">
    <source>
        <dbReference type="ARBA" id="ARBA00007699"/>
    </source>
</evidence>
<feature type="binding site" evidence="9">
    <location>
        <begin position="313"/>
        <end position="315"/>
    </location>
    <ligand>
        <name>GTP</name>
        <dbReference type="ChEBI" id="CHEBI:37565"/>
    </ligand>
</feature>
<evidence type="ECO:0000259" key="12">
    <source>
        <dbReference type="PROSITE" id="PS51883"/>
    </source>
</evidence>
<feature type="binding site" evidence="9">
    <location>
        <begin position="165"/>
        <end position="172"/>
    </location>
    <ligand>
        <name>GTP</name>
        <dbReference type="ChEBI" id="CHEBI:37565"/>
    </ligand>
</feature>
<evidence type="ECO:0000256" key="8">
    <source>
        <dbReference type="ARBA" id="ARBA00023134"/>
    </source>
</evidence>
<dbReference type="HAMAP" id="MF_01454">
    <property type="entry name" value="GTPase_Obg"/>
    <property type="match status" value="1"/>
</dbReference>
<dbReference type="InterPro" id="IPR036726">
    <property type="entry name" value="GTP1_OBG_dom_sf"/>
</dbReference>
<dbReference type="SUPFAM" id="SSF102741">
    <property type="entry name" value="Obg GTP-binding protein C-terminal domain"/>
    <property type="match status" value="1"/>
</dbReference>
<feature type="binding site" evidence="9">
    <location>
        <begin position="190"/>
        <end position="194"/>
    </location>
    <ligand>
        <name>GTP</name>
        <dbReference type="ChEBI" id="CHEBI:37565"/>
    </ligand>
</feature>
<dbReference type="Pfam" id="PF09269">
    <property type="entry name" value="DUF1967"/>
    <property type="match status" value="1"/>
</dbReference>
<dbReference type="EMBL" id="JACOPB010000005">
    <property type="protein sequence ID" value="MBC5708933.1"/>
    <property type="molecule type" value="Genomic_DNA"/>
</dbReference>
<keyword evidence="14" id="KW-1185">Reference proteome</keyword>
<dbReference type="Pfam" id="PF01018">
    <property type="entry name" value="GTP1_OBG"/>
    <property type="match status" value="1"/>
</dbReference>
<evidence type="ECO:0000256" key="9">
    <source>
        <dbReference type="HAMAP-Rule" id="MF_01454"/>
    </source>
</evidence>
<dbReference type="SUPFAM" id="SSF82051">
    <property type="entry name" value="Obg GTP-binding protein N-terminal domain"/>
    <property type="match status" value="1"/>
</dbReference>
<dbReference type="InterPro" id="IPR006169">
    <property type="entry name" value="GTP1_OBG_dom"/>
</dbReference>
<dbReference type="InterPro" id="IPR027417">
    <property type="entry name" value="P-loop_NTPase"/>
</dbReference>
<keyword evidence="7 9" id="KW-0460">Magnesium</keyword>
<name>A0ABR7H761_9FIRM</name>
<comment type="subunit">
    <text evidence="9">Monomer.</text>
</comment>
<sequence length="427" mass="46883">MFADRAKIFIKSGKGGDGHVSFRRELYVPCGGPDGGDGGDGGDIIFEVDDGLNTLSDFRQVRKYAAQDGEQGGKKRCHGKNGGDLIVKVPEGTVIKEFESGKVIADMSGENRREVILKGGRGGQGNMHYATPTMQAPKYAQPGQSGQELWVQLELKVIADVGLVGFPNVGKSTLLSRVSNARPKIANYHFTTLNPHLGVVDIDGGKGFVMADIPGLIEGASEGIGLGHDFLRHIERTRVLVHVVDAASTEGRDPLEDIRAINKELEAYNPDLMKRPQIIAANKTDVIYAEDEDPVAKLKAEFEPKGIKVYPISAVSGQGVKELLYAVYDLLQTVDSTPVIFEKEFDPSMMIDETLPYTVERNEEGIYVVEGPRIEKMLGYTNLESEKGFLFFQKFLKGNGILEELEKAGIEEGDTVRMYGLEFDYYK</sequence>
<dbReference type="CDD" id="cd01898">
    <property type="entry name" value="Obg"/>
    <property type="match status" value="1"/>
</dbReference>
<comment type="subcellular location">
    <subcellularLocation>
        <location evidence="9">Cytoplasm</location>
    </subcellularLocation>
</comment>
<dbReference type="PROSITE" id="PS00905">
    <property type="entry name" value="GTP1_OBG"/>
    <property type="match status" value="1"/>
</dbReference>
<accession>A0ABR7H761</accession>
<protein>
    <recommendedName>
        <fullName evidence="9">GTPase Obg</fullName>
        <ecNumber evidence="9">3.6.5.-</ecNumber>
    </recommendedName>
    <alternativeName>
        <fullName evidence="9">GTP-binding protein Obg</fullName>
    </alternativeName>
</protein>
<dbReference type="EC" id="3.6.5.-" evidence="9"/>
<dbReference type="Gene3D" id="3.30.300.350">
    <property type="entry name" value="GTP-binding protein OBG, C-terminal domain"/>
    <property type="match status" value="1"/>
</dbReference>
<proteinExistence type="inferred from homology"/>
<evidence type="ECO:0000256" key="4">
    <source>
        <dbReference type="ARBA" id="ARBA00022723"/>
    </source>
</evidence>
<evidence type="ECO:0000259" key="11">
    <source>
        <dbReference type="PROSITE" id="PS51881"/>
    </source>
</evidence>
<dbReference type="InterPro" id="IPR036346">
    <property type="entry name" value="GTP-bd_prot_GTP1/OBG_C_sf"/>
</dbReference>
<comment type="function">
    <text evidence="9">An essential GTPase which binds GTP, GDP and possibly (p)ppGpp with moderate affinity, with high nucleotide exchange rates and a fairly low GTP hydrolysis rate. Plays a role in control of the cell cycle, stress response, ribosome biogenesis and in those bacteria that undergo differentiation, in morphogenesis control.</text>
</comment>
<keyword evidence="6 9" id="KW-0378">Hydrolase</keyword>